<dbReference type="Pfam" id="PF19295">
    <property type="entry name" value="SufBD_N"/>
    <property type="match status" value="1"/>
</dbReference>
<evidence type="ECO:0000259" key="3">
    <source>
        <dbReference type="Pfam" id="PF19295"/>
    </source>
</evidence>
<dbReference type="InterPro" id="IPR011542">
    <property type="entry name" value="SUF_FeS_clus_asmbl_SufD"/>
</dbReference>
<gene>
    <name evidence="4" type="primary">sufD</name>
    <name evidence="4" type="ORF">ABC977_06130</name>
</gene>
<reference evidence="4 5" key="1">
    <citation type="submission" date="2024-05" db="EMBL/GenBank/DDBJ databases">
        <title>Genome Sequence and Characterization of the New Strain Purple Sulfur Bacterium of Genus Thioalkalicoccus.</title>
        <authorList>
            <person name="Bryantseva I.A."/>
            <person name="Kyndt J.A."/>
            <person name="Imhoff J.F."/>
        </authorList>
    </citation>
    <scope>NUCLEOTIDE SEQUENCE [LARGE SCALE GENOMIC DNA]</scope>
    <source>
        <strain evidence="4 5">Um2</strain>
    </source>
</reference>
<organism evidence="4 5">
    <name type="scientific">Thioalkalicoccus limnaeus</name>
    <dbReference type="NCBI Taxonomy" id="120681"/>
    <lineage>
        <taxon>Bacteria</taxon>
        <taxon>Pseudomonadati</taxon>
        <taxon>Pseudomonadota</taxon>
        <taxon>Gammaproteobacteria</taxon>
        <taxon>Chromatiales</taxon>
        <taxon>Chromatiaceae</taxon>
        <taxon>Thioalkalicoccus</taxon>
    </lineage>
</organism>
<dbReference type="EMBL" id="JBDKXB010000005">
    <property type="protein sequence ID" value="MEY6431987.1"/>
    <property type="molecule type" value="Genomic_DNA"/>
</dbReference>
<keyword evidence="5" id="KW-1185">Reference proteome</keyword>
<sequence>MNATVGALESWLPARGARSSDPAWLADERHRGLAEARRQGLPTQRHEAWRYTGLKPLLEKGFKAVSEVAATITEGEIESVLVPGLDSYRILMINGCYQPALSVTDHPRAGMRIESLRHLVQHEPEIVRGLLAQAAEPDARLFTALNTAAIDDGLVVLVDPDVAVDRPIELIHLSTGIDEPRVAQPRHLVVLGDGARVSLIERYVGIRGALYCTNSVAEVILGQGAHLVHHRIQAESPVAFHLSSLFVRQRAASGYHGVNIGFGSAWARTDLVARFDGPDARCDFEGLYLAGDGQLIDYHLEVDHRIPQCTSREHFKGLLYGRGRAVFDGRVHVARDAQKTDAQMSNHNLLLSPNAEVDAKPQLEIYADDVKCSHGTTIGQIDPERLFYLRSRGIPADQARRILCLGFAGEILDRLEPAALREHVAEQVGAQLERTFAAS</sequence>
<dbReference type="InterPro" id="IPR037284">
    <property type="entry name" value="SUF_FeS_clus_asmbl_SufBD_sf"/>
</dbReference>
<dbReference type="InterPro" id="IPR055346">
    <property type="entry name" value="Fe-S_cluster_assembly_SufBD"/>
</dbReference>
<dbReference type="PANTHER" id="PTHR43575:SF1">
    <property type="entry name" value="PROTEIN ABCI7, CHLOROPLASTIC"/>
    <property type="match status" value="1"/>
</dbReference>
<dbReference type="SUPFAM" id="SSF101960">
    <property type="entry name" value="Stabilizer of iron transporter SufD"/>
    <property type="match status" value="1"/>
</dbReference>
<dbReference type="InterPro" id="IPR045595">
    <property type="entry name" value="SufBD_N"/>
</dbReference>
<dbReference type="Proteomes" id="UP001564408">
    <property type="component" value="Unassembled WGS sequence"/>
</dbReference>
<dbReference type="PANTHER" id="PTHR43575">
    <property type="entry name" value="PROTEIN ABCI7, CHLOROPLASTIC"/>
    <property type="match status" value="1"/>
</dbReference>
<accession>A0ABV4BBX2</accession>
<evidence type="ECO:0000313" key="4">
    <source>
        <dbReference type="EMBL" id="MEY6431987.1"/>
    </source>
</evidence>
<feature type="domain" description="SUF system FeS cluster assembly SufBD core" evidence="2">
    <location>
        <begin position="181"/>
        <end position="407"/>
    </location>
</feature>
<protein>
    <submittedName>
        <fullName evidence="4">Fe-S cluster assembly protein SufD</fullName>
    </submittedName>
</protein>
<name>A0ABV4BBX2_9GAMM</name>
<evidence type="ECO:0000256" key="1">
    <source>
        <dbReference type="ARBA" id="ARBA00043967"/>
    </source>
</evidence>
<feature type="domain" description="SUF system FeS cluster assembly SufBD N-terminal" evidence="3">
    <location>
        <begin position="22"/>
        <end position="169"/>
    </location>
</feature>
<evidence type="ECO:0000313" key="5">
    <source>
        <dbReference type="Proteomes" id="UP001564408"/>
    </source>
</evidence>
<dbReference type="Pfam" id="PF01458">
    <property type="entry name" value="SUFBD_core"/>
    <property type="match status" value="1"/>
</dbReference>
<evidence type="ECO:0000259" key="2">
    <source>
        <dbReference type="Pfam" id="PF01458"/>
    </source>
</evidence>
<dbReference type="RefSeq" id="WP_369666363.1">
    <property type="nucleotide sequence ID" value="NZ_JBDKXB010000005.1"/>
</dbReference>
<comment type="caution">
    <text evidence="4">The sequence shown here is derived from an EMBL/GenBank/DDBJ whole genome shotgun (WGS) entry which is preliminary data.</text>
</comment>
<comment type="similarity">
    <text evidence="1">Belongs to the iron-sulfur cluster assembly SufBD family.</text>
</comment>
<proteinExistence type="inferred from homology"/>
<dbReference type="InterPro" id="IPR000825">
    <property type="entry name" value="SUF_FeS_clus_asmbl_SufBD_core"/>
</dbReference>
<dbReference type="NCBIfam" id="TIGR01981">
    <property type="entry name" value="sufD"/>
    <property type="match status" value="1"/>
</dbReference>